<feature type="binding site" evidence="10">
    <location>
        <position position="115"/>
    </location>
    <ligand>
        <name>Fe cation</name>
        <dbReference type="ChEBI" id="CHEBI:24875"/>
        <note>catalytic</note>
    </ligand>
</feature>
<evidence type="ECO:0000256" key="7">
    <source>
        <dbReference type="ARBA" id="ARBA00023239"/>
    </source>
</evidence>
<evidence type="ECO:0000256" key="3">
    <source>
        <dbReference type="ARBA" id="ARBA00009533"/>
    </source>
</evidence>
<dbReference type="InterPro" id="IPR015421">
    <property type="entry name" value="PyrdxlP-dep_Trfase_major"/>
</dbReference>
<keyword evidence="13" id="KW-1185">Reference proteome</keyword>
<dbReference type="InterPro" id="IPR014710">
    <property type="entry name" value="RmlC-like_jellyroll"/>
</dbReference>
<dbReference type="SUPFAM" id="SSF51182">
    <property type="entry name" value="RmlC-like cupins"/>
    <property type="match status" value="1"/>
</dbReference>
<feature type="binding site" evidence="10">
    <location>
        <position position="170"/>
    </location>
    <ligand>
        <name>Fe cation</name>
        <dbReference type="ChEBI" id="CHEBI:24875"/>
        <note>catalytic</note>
    </ligand>
</feature>
<evidence type="ECO:0000256" key="9">
    <source>
        <dbReference type="PIRSR" id="PIRSR610300-50"/>
    </source>
</evidence>
<keyword evidence="6 8" id="KW-0663">Pyridoxal phosphate</keyword>
<gene>
    <name evidence="12" type="ORF">Vbra_16220</name>
</gene>
<keyword evidence="10" id="KW-0408">Iron</keyword>
<dbReference type="InterPro" id="IPR010300">
    <property type="entry name" value="CDO_1"/>
</dbReference>
<feature type="region of interest" description="Disordered" evidence="11">
    <location>
        <begin position="357"/>
        <end position="437"/>
    </location>
</feature>
<dbReference type="InterPro" id="IPR002129">
    <property type="entry name" value="PyrdxlP-dep_de-COase"/>
</dbReference>
<comment type="cofactor">
    <cofactor evidence="1 8">
        <name>pyridoxal 5'-phosphate</name>
        <dbReference type="ChEBI" id="CHEBI:597326"/>
    </cofactor>
</comment>
<comment type="similarity">
    <text evidence="2">Belongs to the cysteine dioxygenase family.</text>
</comment>
<dbReference type="OrthoDB" id="392571at2759"/>
<keyword evidence="5" id="KW-0210">Decarboxylase</keyword>
<dbReference type="PANTHER" id="PTHR45677">
    <property type="entry name" value="GLUTAMATE DECARBOXYLASE-RELATED"/>
    <property type="match status" value="1"/>
</dbReference>
<protein>
    <recommendedName>
        <fullName evidence="4">cysteine dioxygenase</fullName>
        <ecNumber evidence="4">1.13.11.20</ecNumber>
    </recommendedName>
</protein>
<dbReference type="Gene3D" id="2.60.120.10">
    <property type="entry name" value="Jelly Rolls"/>
    <property type="match status" value="1"/>
</dbReference>
<evidence type="ECO:0000256" key="11">
    <source>
        <dbReference type="SAM" id="MobiDB-lite"/>
    </source>
</evidence>
<comment type="similarity">
    <text evidence="3">Belongs to the group II decarboxylase family.</text>
</comment>
<evidence type="ECO:0000313" key="13">
    <source>
        <dbReference type="Proteomes" id="UP000041254"/>
    </source>
</evidence>
<dbReference type="Gene3D" id="3.40.640.10">
    <property type="entry name" value="Type I PLP-dependent aspartate aminotransferase-like (Major domain)"/>
    <property type="match status" value="1"/>
</dbReference>
<dbReference type="PANTHER" id="PTHR45677:SF8">
    <property type="entry name" value="CYSTEINE SULFINIC ACID DECARBOXYLASE"/>
    <property type="match status" value="1"/>
</dbReference>
<dbReference type="GO" id="GO:0016831">
    <property type="term" value="F:carboxy-lyase activity"/>
    <property type="evidence" value="ECO:0007669"/>
    <property type="project" value="UniProtKB-KW"/>
</dbReference>
<dbReference type="GO" id="GO:0005737">
    <property type="term" value="C:cytoplasm"/>
    <property type="evidence" value="ECO:0007669"/>
    <property type="project" value="TreeGrafter"/>
</dbReference>
<evidence type="ECO:0000256" key="6">
    <source>
        <dbReference type="ARBA" id="ARBA00022898"/>
    </source>
</evidence>
<dbReference type="STRING" id="1169540.A0A0G4FUQ6"/>
<name>A0A0G4FUQ6_VITBC</name>
<evidence type="ECO:0000256" key="5">
    <source>
        <dbReference type="ARBA" id="ARBA00022793"/>
    </source>
</evidence>
<dbReference type="GO" id="GO:0005506">
    <property type="term" value="F:iron ion binding"/>
    <property type="evidence" value="ECO:0007669"/>
    <property type="project" value="InterPro"/>
</dbReference>
<feature type="modified residue" description="N6-(pyridoxal phosphate)lysine" evidence="8">
    <location>
        <position position="633"/>
    </location>
</feature>
<feature type="cross-link" description="3'-(S-cysteinyl)-tyrosine (Cys-Tyr)" evidence="9">
    <location>
        <begin position="122"/>
        <end position="186"/>
    </location>
</feature>
<dbReference type="CDD" id="cd10548">
    <property type="entry name" value="cupin_CDO"/>
    <property type="match status" value="1"/>
</dbReference>
<proteinExistence type="inferred from homology"/>
<dbReference type="VEuPathDB" id="CryptoDB:Vbra_16220"/>
<evidence type="ECO:0000256" key="1">
    <source>
        <dbReference type="ARBA" id="ARBA00001933"/>
    </source>
</evidence>
<evidence type="ECO:0000256" key="4">
    <source>
        <dbReference type="ARBA" id="ARBA00013133"/>
    </source>
</evidence>
<dbReference type="PROSITE" id="PS00392">
    <property type="entry name" value="DDC_GAD_HDC_YDC"/>
    <property type="match status" value="1"/>
</dbReference>
<dbReference type="SUPFAM" id="SSF53383">
    <property type="entry name" value="PLP-dependent transferases"/>
    <property type="match status" value="2"/>
</dbReference>
<accession>A0A0G4FUQ6</accession>
<keyword evidence="9" id="KW-0883">Thioether bond</keyword>
<dbReference type="GO" id="GO:0017172">
    <property type="term" value="F:cysteine dioxygenase activity"/>
    <property type="evidence" value="ECO:0007669"/>
    <property type="project" value="UniProtKB-EC"/>
</dbReference>
<dbReference type="InterPro" id="IPR015424">
    <property type="entry name" value="PyrdxlP-dep_Trfase"/>
</dbReference>
<evidence type="ECO:0000256" key="8">
    <source>
        <dbReference type="PIRSR" id="PIRSR602129-50"/>
    </source>
</evidence>
<dbReference type="GO" id="GO:0030170">
    <property type="term" value="F:pyridoxal phosphate binding"/>
    <property type="evidence" value="ECO:0007669"/>
    <property type="project" value="InterPro"/>
</dbReference>
<keyword evidence="10" id="KW-0479">Metal-binding</keyword>
<dbReference type="Gene3D" id="3.90.1150.170">
    <property type="match status" value="2"/>
</dbReference>
<dbReference type="AlphaFoldDB" id="A0A0G4FUQ6"/>
<keyword evidence="7" id="KW-0456">Lyase</keyword>
<dbReference type="Pfam" id="PF00282">
    <property type="entry name" value="Pyridoxal_deC"/>
    <property type="match status" value="2"/>
</dbReference>
<evidence type="ECO:0000313" key="12">
    <source>
        <dbReference type="EMBL" id="CEM18328.1"/>
    </source>
</evidence>
<dbReference type="PhylomeDB" id="A0A0G4FUQ6"/>
<dbReference type="InterPro" id="IPR021115">
    <property type="entry name" value="Pyridoxal-P_BS"/>
</dbReference>
<dbReference type="Pfam" id="PF05995">
    <property type="entry name" value="CDO_I"/>
    <property type="match status" value="1"/>
</dbReference>
<dbReference type="GO" id="GO:0019752">
    <property type="term" value="P:carboxylic acid metabolic process"/>
    <property type="evidence" value="ECO:0007669"/>
    <property type="project" value="InterPro"/>
</dbReference>
<sequence>MSGSTSSLTPECGARSERGGCLDGGGGGATPMHCLDALFNELTCILYNRNDPQRLNKCQRVLESYRGTDWILHSTIPEIKGFQIYGYSRAQVRSQPDLFSLLILTWSPKSRSAIHNHPCERCFLMPLQGDLSEVRYSVVEEGPDQRVREIGRDRIPQNKACWIDDSHGWHAIVNDSHGLSVSLHLYIPSFTKCKIVDPSSHSIRWVNCFPTQTSRFQPLHERVFDTARNYLKSLDCPASRPVIKLRTKCDIEEIFNEKCSLEFSDNAAPMDDDSILAAVQNTCDFSTNTGHLYFFNQLFARADPLAVAADCLSNCLNANLLTFEMAPVFLLMEKRLLQHMASFLGWYTHFDPNSQDNDTPQEFSLCGDRRAPSPAEQPTAASTTDESAPNLLPPPADTSSKLSEASTDASQSPRLDAQNHPPSTRCSAGTGERERCGHVGDVSREVVPSVLVDRLRRSDRKLSAPFETFDGLLNPGGAISNVMALNVARHHIVPEVKVKGVYGTPPLVIFTSEQGHESIEKATALLGLGVENVVHVPVLPSTNAMDPQALAHAVQQAADAGKRPFFVNCTAATTVAGAFDPFEAIRDVCDEWGMWMHVDGAVGASFLLPQEEYYKKLCRGMDRADSVSWNLHKLLGVPLQCSALLTRHPGLLSRTHSTVACPNLFSHIDTPLCDLDSCCSTFQYGRRADAFKAWCLWKKLGDQGMANRIRLVYTHTMELAELIRTFPKKFSCPGRGVNLPTEVEVEESVPTGMPSDINQDAFHLVWEPVSCNCCFWWVPYDLRKPFAQHGWQHPLLHEHLIHVAPAMKRQMLTEGSIMVDYHTLAGRPFFWRLPLVNPDICRDDIFNVLRIINRIGTSCFPPGSYAVSVSEADLSIEGGPMWQTTINDGDSSSCSRSSARRVASFPGPEMAHAEEIRESTAALPSICTF</sequence>
<dbReference type="OMA" id="LTEGSIM"/>
<evidence type="ECO:0000256" key="2">
    <source>
        <dbReference type="ARBA" id="ARBA00006622"/>
    </source>
</evidence>
<dbReference type="InParanoid" id="A0A0G4FUQ6"/>
<organism evidence="12 13">
    <name type="scientific">Vitrella brassicaformis (strain CCMP3155)</name>
    <dbReference type="NCBI Taxonomy" id="1169540"/>
    <lineage>
        <taxon>Eukaryota</taxon>
        <taxon>Sar</taxon>
        <taxon>Alveolata</taxon>
        <taxon>Colpodellida</taxon>
        <taxon>Vitrellaceae</taxon>
        <taxon>Vitrella</taxon>
    </lineage>
</organism>
<feature type="binding site" evidence="10">
    <location>
        <position position="117"/>
    </location>
    <ligand>
        <name>Fe cation</name>
        <dbReference type="ChEBI" id="CHEBI:24875"/>
        <note>catalytic</note>
    </ligand>
</feature>
<reference evidence="12 13" key="1">
    <citation type="submission" date="2014-11" db="EMBL/GenBank/DDBJ databases">
        <authorList>
            <person name="Zhu J."/>
            <person name="Qi W."/>
            <person name="Song R."/>
        </authorList>
    </citation>
    <scope>NUCLEOTIDE SEQUENCE [LARGE SCALE GENOMIC DNA]</scope>
</reference>
<dbReference type="Proteomes" id="UP000041254">
    <property type="component" value="Unassembled WGS sequence"/>
</dbReference>
<feature type="compositionally biased region" description="Polar residues" evidence="11">
    <location>
        <begin position="397"/>
        <end position="413"/>
    </location>
</feature>
<evidence type="ECO:0000256" key="10">
    <source>
        <dbReference type="PIRSR" id="PIRSR610300-51"/>
    </source>
</evidence>
<dbReference type="EC" id="1.13.11.20" evidence="4"/>
<dbReference type="InterPro" id="IPR011051">
    <property type="entry name" value="RmlC_Cupin_sf"/>
</dbReference>
<dbReference type="EMBL" id="CDMY01000499">
    <property type="protein sequence ID" value="CEM18328.1"/>
    <property type="molecule type" value="Genomic_DNA"/>
</dbReference>